<sequence>MALSKLNITTCLWFNGQAEDAANFYISIFPNSKITHLQRYLEAGKEIHGQEPGTVLVAEFNLDGHRFVGLNGGPQFKLSEAVSFQIDCANQDEVDYYWDKLSEGGDPAKQQCGWLADKFGVSWQVVPTALKDMLASGKTDGVGRVTEAMMKMHKLDIAELEKAFRG</sequence>
<proteinExistence type="predicted"/>
<reference evidence="2" key="1">
    <citation type="submission" date="2023-02" db="EMBL/GenBank/DDBJ databases">
        <authorList>
            <person name="Palmer J.M."/>
        </authorList>
    </citation>
    <scope>NUCLEOTIDE SEQUENCE</scope>
    <source>
        <strain evidence="2">FW57</strain>
    </source>
</reference>
<accession>A0AAD4F260</accession>
<protein>
    <recommendedName>
        <fullName evidence="1">PhnB-like domain-containing protein</fullName>
    </recommendedName>
</protein>
<dbReference type="InterPro" id="IPR028973">
    <property type="entry name" value="PhnB-like"/>
</dbReference>
<dbReference type="PANTHER" id="PTHR33990:SF2">
    <property type="entry name" value="PHNB-LIKE DOMAIN-CONTAINING PROTEIN"/>
    <property type="match status" value="1"/>
</dbReference>
<evidence type="ECO:0000313" key="2">
    <source>
        <dbReference type="EMBL" id="KAG7290122.1"/>
    </source>
</evidence>
<dbReference type="InterPro" id="IPR009725">
    <property type="entry name" value="3_dmu_93_MTrfase"/>
</dbReference>
<feature type="domain" description="PhnB-like" evidence="1">
    <location>
        <begin position="7"/>
        <end position="126"/>
    </location>
</feature>
<dbReference type="PANTHER" id="PTHR33990">
    <property type="entry name" value="PROTEIN YJDN-RELATED"/>
    <property type="match status" value="1"/>
</dbReference>
<dbReference type="PIRSF" id="PIRSF021700">
    <property type="entry name" value="3_dmu_93_MTrfase"/>
    <property type="match status" value="1"/>
</dbReference>
<dbReference type="Pfam" id="PF06983">
    <property type="entry name" value="3-dmu-9_3-mt"/>
    <property type="match status" value="1"/>
</dbReference>
<dbReference type="EMBL" id="JAHCVI010000001">
    <property type="protein sequence ID" value="KAG7290122.1"/>
    <property type="molecule type" value="Genomic_DNA"/>
</dbReference>
<dbReference type="CDD" id="cd06588">
    <property type="entry name" value="PhnB_like"/>
    <property type="match status" value="1"/>
</dbReference>
<dbReference type="AlphaFoldDB" id="A0AAD4F260"/>
<dbReference type="InterPro" id="IPR029068">
    <property type="entry name" value="Glyas_Bleomycin-R_OHBP_Dase"/>
</dbReference>
<organism evidence="2 3">
    <name type="scientific">Staphylotrichum longicolle</name>
    <dbReference type="NCBI Taxonomy" id="669026"/>
    <lineage>
        <taxon>Eukaryota</taxon>
        <taxon>Fungi</taxon>
        <taxon>Dikarya</taxon>
        <taxon>Ascomycota</taxon>
        <taxon>Pezizomycotina</taxon>
        <taxon>Sordariomycetes</taxon>
        <taxon>Sordariomycetidae</taxon>
        <taxon>Sordariales</taxon>
        <taxon>Chaetomiaceae</taxon>
        <taxon>Staphylotrichum</taxon>
    </lineage>
</organism>
<evidence type="ECO:0000259" key="1">
    <source>
        <dbReference type="Pfam" id="PF06983"/>
    </source>
</evidence>
<name>A0AAD4F260_9PEZI</name>
<dbReference type="Proteomes" id="UP001197093">
    <property type="component" value="Unassembled WGS sequence"/>
</dbReference>
<dbReference type="SUPFAM" id="SSF54593">
    <property type="entry name" value="Glyoxalase/Bleomycin resistance protein/Dihydroxybiphenyl dioxygenase"/>
    <property type="match status" value="1"/>
</dbReference>
<gene>
    <name evidence="2" type="ORF">NEMBOFW57_000118</name>
</gene>
<comment type="caution">
    <text evidence="2">The sequence shown here is derived from an EMBL/GenBank/DDBJ whole genome shotgun (WGS) entry which is preliminary data.</text>
</comment>
<keyword evidence="3" id="KW-1185">Reference proteome</keyword>
<dbReference type="Gene3D" id="3.10.180.10">
    <property type="entry name" value="2,3-Dihydroxybiphenyl 1,2-Dioxygenase, domain 1"/>
    <property type="match status" value="1"/>
</dbReference>
<evidence type="ECO:0000313" key="3">
    <source>
        <dbReference type="Proteomes" id="UP001197093"/>
    </source>
</evidence>